<feature type="domain" description="PAS" evidence="8">
    <location>
        <begin position="368"/>
        <end position="439"/>
    </location>
</feature>
<name>A0A0P0C0I3_9BACT</name>
<evidence type="ECO:0000259" key="8">
    <source>
        <dbReference type="PROSITE" id="PS50112"/>
    </source>
</evidence>
<dbReference type="InterPro" id="IPR036097">
    <property type="entry name" value="HisK_dim/P_sf"/>
</dbReference>
<dbReference type="NCBIfam" id="TIGR00229">
    <property type="entry name" value="sensory_box"/>
    <property type="match status" value="4"/>
</dbReference>
<feature type="domain" description="Histidine kinase" evidence="7">
    <location>
        <begin position="512"/>
        <end position="727"/>
    </location>
</feature>
<dbReference type="Gene3D" id="3.30.450.20">
    <property type="entry name" value="PAS domain"/>
    <property type="match status" value="4"/>
</dbReference>
<evidence type="ECO:0000259" key="9">
    <source>
        <dbReference type="PROSITE" id="PS50113"/>
    </source>
</evidence>
<protein>
    <recommendedName>
        <fullName evidence="2">histidine kinase</fullName>
        <ecNumber evidence="2">2.7.13.3</ecNumber>
    </recommendedName>
</protein>
<dbReference type="KEGG" id="rti:DC20_04200"/>
<dbReference type="InterPro" id="IPR000014">
    <property type="entry name" value="PAS"/>
</dbReference>
<dbReference type="InterPro" id="IPR013656">
    <property type="entry name" value="PAS_4"/>
</dbReference>
<evidence type="ECO:0000256" key="6">
    <source>
        <dbReference type="SAM" id="Coils"/>
    </source>
</evidence>
<reference evidence="10 11" key="1">
    <citation type="submission" date="2015-08" db="EMBL/GenBank/DDBJ databases">
        <title>Complete genome sequence of Rufibacter tibetensis strain 1351t, a radiation-resistant bacterium from tibet plateau.</title>
        <authorList>
            <person name="Dai J."/>
        </authorList>
    </citation>
    <scope>NUCLEOTIDE SEQUENCE [LARGE SCALE GENOMIC DNA]</scope>
    <source>
        <strain evidence="10 11">1351</strain>
    </source>
</reference>
<sequence length="727" mass="82340">MVTSLQSGGSAIKWDKLAQLSLDMICTINADGFYTYASQASAGMLGYESWEIVGRHYTTLVHQEDQERTLNAVQVAVGGTKKRDFENRLIHKNGTVIPILWSAAWSEEDSTLYCVARDITELEEHRRRMEESEQKYKALFENNPDVVFLENREGLITEVNKSFCEVWEVSNEEAINRTAASFLPPELAADAMLSLEEVFLGSTLRKEVEIVFDLEKRVFDTIKYPVCVNDEVIGAQTIAKDITSKVHAFKTIQRQAQQLKTTLASITDAFLTIDKDWRITFLNREAERLLPFDSSKHIGVSIWEIFPEEVGGESYAQYHRAMKTGNTMRFTTFLAGHDKWFQVKAYPSEEGLSIYFDDITDKVSAQKELEKLSLVASKSNNGVLILDNKGIIEWVNEGFTRLHGYTLEEAVGMRPPELLHHPKTDSSIYAFVDGRLLRGEPVSFEVLNRTKEGEGLWVSVEISPTFDEAGKLTRYVVVQTDITALKHSELELSKLANDLYRQRSDLQQFSYIISHNLRGPVANALGLVDLLTHMERNSEVFDKSLSFLRQSIAKLDAVLRDVNTILGIRDSKGNLELEQVNILSVFEQALSSFKEPIASTGAKVIIDVEKDRSVKANKAYLHSIFYNLLSNAIKYRSEKRSLEICIKCFEYDENSMVISFSDNGSGFDMGKAKDHIFKLYKRFHTEQEGRGMGLFLIKSHLDAMGGHVEVNSRVGEGTKFTLFLPQK</sequence>
<dbReference type="InterPro" id="IPR005467">
    <property type="entry name" value="His_kinase_dom"/>
</dbReference>
<dbReference type="EC" id="2.7.13.3" evidence="2"/>
<dbReference type="Gene3D" id="3.30.565.10">
    <property type="entry name" value="Histidine kinase-like ATPase, C-terminal domain"/>
    <property type="match status" value="1"/>
</dbReference>
<feature type="domain" description="PAC" evidence="9">
    <location>
        <begin position="440"/>
        <end position="494"/>
    </location>
</feature>
<dbReference type="PANTHER" id="PTHR43304">
    <property type="entry name" value="PHYTOCHROME-LIKE PROTEIN CPH1"/>
    <property type="match status" value="1"/>
</dbReference>
<keyword evidence="3" id="KW-0597">Phosphoprotein</keyword>
<keyword evidence="4" id="KW-0808">Transferase</keyword>
<evidence type="ECO:0000259" key="7">
    <source>
        <dbReference type="PROSITE" id="PS50109"/>
    </source>
</evidence>
<dbReference type="InterPro" id="IPR035965">
    <property type="entry name" value="PAS-like_dom_sf"/>
</dbReference>
<gene>
    <name evidence="10" type="ORF">DC20_04200</name>
</gene>
<dbReference type="Pfam" id="PF02518">
    <property type="entry name" value="HATPase_c"/>
    <property type="match status" value="1"/>
</dbReference>
<dbReference type="SUPFAM" id="SSF55785">
    <property type="entry name" value="PYP-like sensor domain (PAS domain)"/>
    <property type="match status" value="4"/>
</dbReference>
<evidence type="ECO:0000256" key="3">
    <source>
        <dbReference type="ARBA" id="ARBA00022553"/>
    </source>
</evidence>
<dbReference type="SUPFAM" id="SSF55874">
    <property type="entry name" value="ATPase domain of HSP90 chaperone/DNA topoisomerase II/histidine kinase"/>
    <property type="match status" value="1"/>
</dbReference>
<dbReference type="InterPro" id="IPR000700">
    <property type="entry name" value="PAS-assoc_C"/>
</dbReference>
<dbReference type="InterPro" id="IPR004358">
    <property type="entry name" value="Sig_transdc_His_kin-like_C"/>
</dbReference>
<dbReference type="PATRIC" id="fig|512763.3.peg.933"/>
<feature type="domain" description="PAS" evidence="8">
    <location>
        <begin position="28"/>
        <end position="80"/>
    </location>
</feature>
<dbReference type="InterPro" id="IPR003594">
    <property type="entry name" value="HATPase_dom"/>
</dbReference>
<evidence type="ECO:0000256" key="1">
    <source>
        <dbReference type="ARBA" id="ARBA00000085"/>
    </source>
</evidence>
<dbReference type="STRING" id="512763.DC20_04200"/>
<proteinExistence type="predicted"/>
<dbReference type="EMBL" id="CP012643">
    <property type="protein sequence ID" value="ALI98332.1"/>
    <property type="molecule type" value="Genomic_DNA"/>
</dbReference>
<dbReference type="GO" id="GO:0000155">
    <property type="term" value="F:phosphorelay sensor kinase activity"/>
    <property type="evidence" value="ECO:0007669"/>
    <property type="project" value="InterPro"/>
</dbReference>
<accession>A0A0P0C0I3</accession>
<evidence type="ECO:0000313" key="10">
    <source>
        <dbReference type="EMBL" id="ALI98332.1"/>
    </source>
</evidence>
<dbReference type="SMART" id="SM00086">
    <property type="entry name" value="PAC"/>
    <property type="match status" value="2"/>
</dbReference>
<evidence type="ECO:0000256" key="2">
    <source>
        <dbReference type="ARBA" id="ARBA00012438"/>
    </source>
</evidence>
<dbReference type="SUPFAM" id="SSF47384">
    <property type="entry name" value="Homodimeric domain of signal transducing histidine kinase"/>
    <property type="match status" value="1"/>
</dbReference>
<dbReference type="Gene3D" id="1.10.287.130">
    <property type="match status" value="1"/>
</dbReference>
<dbReference type="InterPro" id="IPR036890">
    <property type="entry name" value="HATPase_C_sf"/>
</dbReference>
<keyword evidence="5" id="KW-0418">Kinase</keyword>
<dbReference type="PROSITE" id="PS50109">
    <property type="entry name" value="HIS_KIN"/>
    <property type="match status" value="1"/>
</dbReference>
<evidence type="ECO:0000313" key="11">
    <source>
        <dbReference type="Proteomes" id="UP000061382"/>
    </source>
</evidence>
<dbReference type="PROSITE" id="PS50113">
    <property type="entry name" value="PAC"/>
    <property type="match status" value="2"/>
</dbReference>
<comment type="catalytic activity">
    <reaction evidence="1">
        <text>ATP + protein L-histidine = ADP + protein N-phospho-L-histidine.</text>
        <dbReference type="EC" id="2.7.13.3"/>
    </reaction>
</comment>
<dbReference type="InterPro" id="IPR001610">
    <property type="entry name" value="PAC"/>
</dbReference>
<dbReference type="PROSITE" id="PS50112">
    <property type="entry name" value="PAS"/>
    <property type="match status" value="4"/>
</dbReference>
<dbReference type="Pfam" id="PF13426">
    <property type="entry name" value="PAS_9"/>
    <property type="match status" value="2"/>
</dbReference>
<dbReference type="PRINTS" id="PR00344">
    <property type="entry name" value="BCTRLSENSOR"/>
</dbReference>
<organism evidence="10 11">
    <name type="scientific">Rufibacter tibetensis</name>
    <dbReference type="NCBI Taxonomy" id="512763"/>
    <lineage>
        <taxon>Bacteria</taxon>
        <taxon>Pseudomonadati</taxon>
        <taxon>Bacteroidota</taxon>
        <taxon>Cytophagia</taxon>
        <taxon>Cytophagales</taxon>
        <taxon>Hymenobacteraceae</taxon>
        <taxon>Rufibacter</taxon>
    </lineage>
</organism>
<feature type="domain" description="PAS" evidence="8">
    <location>
        <begin position="255"/>
        <end position="325"/>
    </location>
</feature>
<dbReference type="SMART" id="SM00091">
    <property type="entry name" value="PAS"/>
    <property type="match status" value="4"/>
</dbReference>
<feature type="coiled-coil region" evidence="6">
    <location>
        <begin position="115"/>
        <end position="142"/>
    </location>
</feature>
<keyword evidence="6" id="KW-0175">Coiled coil</keyword>
<dbReference type="PANTHER" id="PTHR43304:SF1">
    <property type="entry name" value="PAC DOMAIN-CONTAINING PROTEIN"/>
    <property type="match status" value="1"/>
</dbReference>
<dbReference type="CDD" id="cd00130">
    <property type="entry name" value="PAS"/>
    <property type="match status" value="4"/>
</dbReference>
<dbReference type="InterPro" id="IPR052162">
    <property type="entry name" value="Sensor_kinase/Photoreceptor"/>
</dbReference>
<dbReference type="Pfam" id="PF08448">
    <property type="entry name" value="PAS_4"/>
    <property type="match status" value="2"/>
</dbReference>
<dbReference type="Proteomes" id="UP000061382">
    <property type="component" value="Chromosome"/>
</dbReference>
<evidence type="ECO:0000256" key="5">
    <source>
        <dbReference type="ARBA" id="ARBA00022777"/>
    </source>
</evidence>
<dbReference type="AlphaFoldDB" id="A0A0P0C0I3"/>
<keyword evidence="11" id="KW-1185">Reference proteome</keyword>
<feature type="domain" description="PAS" evidence="8">
    <location>
        <begin position="132"/>
        <end position="202"/>
    </location>
</feature>
<dbReference type="SMART" id="SM00387">
    <property type="entry name" value="HATPase_c"/>
    <property type="match status" value="1"/>
</dbReference>
<feature type="domain" description="PAC" evidence="9">
    <location>
        <begin position="83"/>
        <end position="131"/>
    </location>
</feature>
<evidence type="ECO:0000256" key="4">
    <source>
        <dbReference type="ARBA" id="ARBA00022679"/>
    </source>
</evidence>
<dbReference type="RefSeq" id="WP_062542692.1">
    <property type="nucleotide sequence ID" value="NZ_CP012643.1"/>
</dbReference>